<proteinExistence type="predicted"/>
<feature type="compositionally biased region" description="Polar residues" evidence="1">
    <location>
        <begin position="98"/>
        <end position="110"/>
    </location>
</feature>
<dbReference type="AlphaFoldDB" id="A0AA88N3U5"/>
<evidence type="ECO:0000256" key="1">
    <source>
        <dbReference type="SAM" id="MobiDB-lite"/>
    </source>
</evidence>
<dbReference type="EMBL" id="JAVHJS010000008">
    <property type="protein sequence ID" value="KAK2850463.1"/>
    <property type="molecule type" value="Genomic_DNA"/>
</dbReference>
<gene>
    <name evidence="2" type="ORF">Q7C36_009246</name>
</gene>
<sequence>MNGVTVGSSTVGDDSSIKDVQLKAVKDAVNVNANLTEETSRAKGKGFDAMNDKKERSSSWLELADKFSAERVNEQSVGSMRLVMNRGLMRGGPKATQAAPSPTSLWMLTD</sequence>
<name>A0AA88N3U5_TACVA</name>
<evidence type="ECO:0000313" key="3">
    <source>
        <dbReference type="Proteomes" id="UP001187315"/>
    </source>
</evidence>
<feature type="region of interest" description="Disordered" evidence="1">
    <location>
        <begin position="90"/>
        <end position="110"/>
    </location>
</feature>
<accession>A0AA88N3U5</accession>
<keyword evidence="3" id="KW-1185">Reference proteome</keyword>
<evidence type="ECO:0000313" key="2">
    <source>
        <dbReference type="EMBL" id="KAK2850463.1"/>
    </source>
</evidence>
<reference evidence="2" key="1">
    <citation type="submission" date="2023-08" db="EMBL/GenBank/DDBJ databases">
        <title>Pelteobagrus vachellii genome.</title>
        <authorList>
            <person name="Liu H."/>
        </authorList>
    </citation>
    <scope>NUCLEOTIDE SEQUENCE</scope>
    <source>
        <strain evidence="2">PRFRI_2022a</strain>
        <tissue evidence="2">Muscle</tissue>
    </source>
</reference>
<organism evidence="2 3">
    <name type="scientific">Tachysurus vachellii</name>
    <name type="common">Darkbarbel catfish</name>
    <name type="synonym">Pelteobagrus vachellii</name>
    <dbReference type="NCBI Taxonomy" id="175792"/>
    <lineage>
        <taxon>Eukaryota</taxon>
        <taxon>Metazoa</taxon>
        <taxon>Chordata</taxon>
        <taxon>Craniata</taxon>
        <taxon>Vertebrata</taxon>
        <taxon>Euteleostomi</taxon>
        <taxon>Actinopterygii</taxon>
        <taxon>Neopterygii</taxon>
        <taxon>Teleostei</taxon>
        <taxon>Ostariophysi</taxon>
        <taxon>Siluriformes</taxon>
        <taxon>Bagridae</taxon>
        <taxon>Tachysurus</taxon>
    </lineage>
</organism>
<dbReference type="Proteomes" id="UP001187315">
    <property type="component" value="Unassembled WGS sequence"/>
</dbReference>
<protein>
    <submittedName>
        <fullName evidence="2">Uncharacterized protein</fullName>
    </submittedName>
</protein>
<comment type="caution">
    <text evidence="2">The sequence shown here is derived from an EMBL/GenBank/DDBJ whole genome shotgun (WGS) entry which is preliminary data.</text>
</comment>